<dbReference type="KEGG" id="apln:108739644"/>
<dbReference type="InParanoid" id="A0A1W4WZ65"/>
<dbReference type="RefSeq" id="XP_018329139.1">
    <property type="nucleotide sequence ID" value="XM_018473637.1"/>
</dbReference>
<accession>A0A1W4WZ65</accession>
<dbReference type="GO" id="GO:0005737">
    <property type="term" value="C:cytoplasm"/>
    <property type="evidence" value="ECO:0007669"/>
    <property type="project" value="TreeGrafter"/>
</dbReference>
<dbReference type="GeneID" id="108739644"/>
<name>A0A1W4WZ65_AGRPL</name>
<dbReference type="Proteomes" id="UP000192223">
    <property type="component" value="Unplaced"/>
</dbReference>
<dbReference type="PANTHER" id="PTHR15510:SF5">
    <property type="entry name" value="SPERM-ASSOCIATED ANTIGEN 8"/>
    <property type="match status" value="1"/>
</dbReference>
<dbReference type="OrthoDB" id="2120499at2759"/>
<gene>
    <name evidence="2" type="primary">LOC108739644</name>
</gene>
<sequence length="196" mass="22613">MTDENGQHQSPDQLPDHLTIEDVIPDDVSSVESDRCWEEQYRGDSHKWLIRDAAKKKTNEGVCSTMKEEYGPPQPDEQTNVGIRKKLLTEQLYKEVAEEVLKERAQKPMEREFCTTYNAEYNAQGFKVKSGYDLIDEDLCKKYPLYATQALTYYRHLIDEKGSSVVMPGLTKITDQKSPFKRSYAFTKSVIEGQDE</sequence>
<evidence type="ECO:0000313" key="1">
    <source>
        <dbReference type="Proteomes" id="UP000192223"/>
    </source>
</evidence>
<keyword evidence="1" id="KW-1185">Reference proteome</keyword>
<organism evidence="1 2">
    <name type="scientific">Agrilus planipennis</name>
    <name type="common">Emerald ash borer</name>
    <name type="synonym">Agrilus marcopoli</name>
    <dbReference type="NCBI Taxonomy" id="224129"/>
    <lineage>
        <taxon>Eukaryota</taxon>
        <taxon>Metazoa</taxon>
        <taxon>Ecdysozoa</taxon>
        <taxon>Arthropoda</taxon>
        <taxon>Hexapoda</taxon>
        <taxon>Insecta</taxon>
        <taxon>Pterygota</taxon>
        <taxon>Neoptera</taxon>
        <taxon>Endopterygota</taxon>
        <taxon>Coleoptera</taxon>
        <taxon>Polyphaga</taxon>
        <taxon>Elateriformia</taxon>
        <taxon>Buprestoidea</taxon>
        <taxon>Buprestidae</taxon>
        <taxon>Agrilinae</taxon>
        <taxon>Agrilus</taxon>
    </lineage>
</organism>
<dbReference type="InterPro" id="IPR026124">
    <property type="entry name" value="Sperm-assoc_Ag8"/>
</dbReference>
<reference evidence="2" key="1">
    <citation type="submission" date="2025-08" db="UniProtKB">
        <authorList>
            <consortium name="RefSeq"/>
        </authorList>
    </citation>
    <scope>IDENTIFICATION</scope>
    <source>
        <tissue evidence="2">Entire body</tissue>
    </source>
</reference>
<evidence type="ECO:0000313" key="2">
    <source>
        <dbReference type="RefSeq" id="XP_018329139.1"/>
    </source>
</evidence>
<dbReference type="GO" id="GO:0008017">
    <property type="term" value="F:microtubule binding"/>
    <property type="evidence" value="ECO:0007669"/>
    <property type="project" value="InterPro"/>
</dbReference>
<dbReference type="PANTHER" id="PTHR15510">
    <property type="entry name" value="SPERM-ASSOCIATED ANTIGEN 8"/>
    <property type="match status" value="1"/>
</dbReference>
<dbReference type="AlphaFoldDB" id="A0A1W4WZ65"/>
<proteinExistence type="predicted"/>
<dbReference type="GO" id="GO:0005634">
    <property type="term" value="C:nucleus"/>
    <property type="evidence" value="ECO:0007669"/>
    <property type="project" value="TreeGrafter"/>
</dbReference>
<protein>
    <submittedName>
        <fullName evidence="2">Uncharacterized protein LOC108739644</fullName>
    </submittedName>
</protein>
<dbReference type="GO" id="GO:0045944">
    <property type="term" value="P:positive regulation of transcription by RNA polymerase II"/>
    <property type="evidence" value="ECO:0007669"/>
    <property type="project" value="TreeGrafter"/>
</dbReference>